<gene>
    <name evidence="1" type="ORF">O6H91_21G005600</name>
</gene>
<organism evidence="1 2">
    <name type="scientific">Diphasiastrum complanatum</name>
    <name type="common">Issler's clubmoss</name>
    <name type="synonym">Lycopodium complanatum</name>
    <dbReference type="NCBI Taxonomy" id="34168"/>
    <lineage>
        <taxon>Eukaryota</taxon>
        <taxon>Viridiplantae</taxon>
        <taxon>Streptophyta</taxon>
        <taxon>Embryophyta</taxon>
        <taxon>Tracheophyta</taxon>
        <taxon>Lycopodiopsida</taxon>
        <taxon>Lycopodiales</taxon>
        <taxon>Lycopodiaceae</taxon>
        <taxon>Lycopodioideae</taxon>
        <taxon>Diphasiastrum</taxon>
    </lineage>
</organism>
<evidence type="ECO:0000313" key="2">
    <source>
        <dbReference type="Proteomes" id="UP001162992"/>
    </source>
</evidence>
<dbReference type="EMBL" id="CM055112">
    <property type="protein sequence ID" value="KAJ7516944.1"/>
    <property type="molecule type" value="Genomic_DNA"/>
</dbReference>
<accession>A0ACC2AHC2</accession>
<evidence type="ECO:0000313" key="1">
    <source>
        <dbReference type="EMBL" id="KAJ7516944.1"/>
    </source>
</evidence>
<reference evidence="2" key="1">
    <citation type="journal article" date="2024" name="Proc. Natl. Acad. Sci. U.S.A.">
        <title>Extraordinary preservation of gene collinearity over three hundred million years revealed in homosporous lycophytes.</title>
        <authorList>
            <person name="Li C."/>
            <person name="Wickell D."/>
            <person name="Kuo L.Y."/>
            <person name="Chen X."/>
            <person name="Nie B."/>
            <person name="Liao X."/>
            <person name="Peng D."/>
            <person name="Ji J."/>
            <person name="Jenkins J."/>
            <person name="Williams M."/>
            <person name="Shu S."/>
            <person name="Plott C."/>
            <person name="Barry K."/>
            <person name="Rajasekar S."/>
            <person name="Grimwood J."/>
            <person name="Han X."/>
            <person name="Sun S."/>
            <person name="Hou Z."/>
            <person name="He W."/>
            <person name="Dai G."/>
            <person name="Sun C."/>
            <person name="Schmutz J."/>
            <person name="Leebens-Mack J.H."/>
            <person name="Li F.W."/>
            <person name="Wang L."/>
        </authorList>
    </citation>
    <scope>NUCLEOTIDE SEQUENCE [LARGE SCALE GENOMIC DNA]</scope>
    <source>
        <strain evidence="2">cv. PW_Plant_1</strain>
    </source>
</reference>
<comment type="caution">
    <text evidence="1">The sequence shown here is derived from an EMBL/GenBank/DDBJ whole genome shotgun (WGS) entry which is preliminary data.</text>
</comment>
<proteinExistence type="predicted"/>
<sequence length="305" mass="33877">MALRVFCGRPVSPIHTPSVFHLSFLSFRCISPQAHLARVICSLHRPSDGRRRTERHELEDSQCPDCDSQISPHIQALQCLESRPEDYKRGASEDAPLPSALFSIAPLVYTDIAEGAGYSQASYYTSLGLFLLSLPGLWSLIKRSTKSKIVKKTFLVPGPTETNGKAPKQVAGEITSFFLRNNFEIRDRGEAITFEGVMVPSRGQAAFLTFCTCLSLASVALVLSIALPDVGDKWYWLTALSPLAGVYYWTRASRKEQIKVKMVVGDNGASTDVIVQGDDEQVDFLRRELKLMEKGMVYVKGILER</sequence>
<name>A0ACC2AHC2_DIPCM</name>
<protein>
    <submittedName>
        <fullName evidence="1">Uncharacterized protein</fullName>
    </submittedName>
</protein>
<keyword evidence="2" id="KW-1185">Reference proteome</keyword>
<dbReference type="Proteomes" id="UP001162992">
    <property type="component" value="Chromosome 21"/>
</dbReference>